<evidence type="ECO:0000256" key="8">
    <source>
        <dbReference type="PROSITE-ProRule" id="PRU00169"/>
    </source>
</evidence>
<evidence type="ECO:0000259" key="10">
    <source>
        <dbReference type="PROSITE" id="PS50110"/>
    </source>
</evidence>
<feature type="domain" description="Sigma-54 factor interaction" evidence="9">
    <location>
        <begin position="149"/>
        <end position="377"/>
    </location>
</feature>
<dbReference type="Pfam" id="PF02954">
    <property type="entry name" value="HTH_8"/>
    <property type="match status" value="1"/>
</dbReference>
<dbReference type="Gene3D" id="3.40.50.2300">
    <property type="match status" value="1"/>
</dbReference>
<dbReference type="Gene3D" id="3.40.50.300">
    <property type="entry name" value="P-loop containing nucleotide triphosphate hydrolases"/>
    <property type="match status" value="1"/>
</dbReference>
<dbReference type="PANTHER" id="PTHR32071:SF57">
    <property type="entry name" value="C4-DICARBOXYLATE TRANSPORT TRANSCRIPTIONAL REGULATORY PROTEIN DCTD"/>
    <property type="match status" value="1"/>
</dbReference>
<organism evidence="11 12">
    <name type="scientific">Paraburkholderia terrae</name>
    <dbReference type="NCBI Taxonomy" id="311230"/>
    <lineage>
        <taxon>Bacteria</taxon>
        <taxon>Pseudomonadati</taxon>
        <taxon>Pseudomonadota</taxon>
        <taxon>Betaproteobacteria</taxon>
        <taxon>Burkholderiales</taxon>
        <taxon>Burkholderiaceae</taxon>
        <taxon>Paraburkholderia</taxon>
    </lineage>
</organism>
<dbReference type="SMART" id="SM00382">
    <property type="entry name" value="AAA"/>
    <property type="match status" value="1"/>
</dbReference>
<dbReference type="OrthoDB" id="9761705at2"/>
<keyword evidence="5" id="KW-0805">Transcription regulation</keyword>
<keyword evidence="6" id="KW-0238">DNA-binding</keyword>
<dbReference type="InterPro" id="IPR001789">
    <property type="entry name" value="Sig_transdc_resp-reg_receiver"/>
</dbReference>
<dbReference type="PRINTS" id="PR01590">
    <property type="entry name" value="HTHFIS"/>
</dbReference>
<dbReference type="SMART" id="SM00448">
    <property type="entry name" value="REC"/>
    <property type="match status" value="1"/>
</dbReference>
<dbReference type="RefSeq" id="WP_042315084.1">
    <property type="nucleotide sequence ID" value="NZ_CP026113.1"/>
</dbReference>
<reference evidence="11 12" key="1">
    <citation type="submission" date="2018-01" db="EMBL/GenBank/DDBJ databases">
        <title>Species boundaries and ecological features among Paraburkholderia terrae DSMZ17804T, P. hospita DSMZ17164T and P. caribensis DSMZ13236T.</title>
        <authorList>
            <person name="Pratama A.A."/>
        </authorList>
    </citation>
    <scope>NUCLEOTIDE SEQUENCE [LARGE SCALE GENOMIC DNA]</scope>
    <source>
        <strain evidence="11 12">DSM 17804</strain>
    </source>
</reference>
<dbReference type="InterPro" id="IPR011006">
    <property type="entry name" value="CheY-like_superfamily"/>
</dbReference>
<dbReference type="GO" id="GO:0006355">
    <property type="term" value="P:regulation of DNA-templated transcription"/>
    <property type="evidence" value="ECO:0007669"/>
    <property type="project" value="InterPro"/>
</dbReference>
<dbReference type="FunFam" id="3.40.50.300:FF:000006">
    <property type="entry name" value="DNA-binding transcriptional regulator NtrC"/>
    <property type="match status" value="1"/>
</dbReference>
<keyword evidence="3" id="KW-0067">ATP-binding</keyword>
<evidence type="ECO:0000256" key="1">
    <source>
        <dbReference type="ARBA" id="ARBA00022553"/>
    </source>
</evidence>
<dbReference type="Pfam" id="PF00072">
    <property type="entry name" value="Response_reg"/>
    <property type="match status" value="1"/>
</dbReference>
<dbReference type="GO" id="GO:0043565">
    <property type="term" value="F:sequence-specific DNA binding"/>
    <property type="evidence" value="ECO:0007669"/>
    <property type="project" value="InterPro"/>
</dbReference>
<feature type="modified residue" description="4-aspartylphosphate" evidence="8">
    <location>
        <position position="60"/>
    </location>
</feature>
<dbReference type="PROSITE" id="PS00688">
    <property type="entry name" value="SIGMA54_INTERACT_3"/>
    <property type="match status" value="1"/>
</dbReference>
<dbReference type="PROSITE" id="PS50045">
    <property type="entry name" value="SIGMA54_INTERACT_4"/>
    <property type="match status" value="1"/>
</dbReference>
<evidence type="ECO:0000256" key="3">
    <source>
        <dbReference type="ARBA" id="ARBA00022840"/>
    </source>
</evidence>
<dbReference type="InterPro" id="IPR025944">
    <property type="entry name" value="Sigma_54_int_dom_CS"/>
</dbReference>
<dbReference type="FunFam" id="3.40.50.2300:FF:000018">
    <property type="entry name" value="DNA-binding transcriptional regulator NtrC"/>
    <property type="match status" value="1"/>
</dbReference>
<dbReference type="SUPFAM" id="SSF52540">
    <property type="entry name" value="P-loop containing nucleoside triphosphate hydrolases"/>
    <property type="match status" value="1"/>
</dbReference>
<sequence length="452" mass="49617">MNSPDNFASMLVYVIEDDPVVRLGCTQALSLEGIAVREFDDAESALASLRQAPPAVIVSDVRLPGIDGLTLLDSIKARPDGADIPVILTTGHGDVAMAVGAMRSGAYDFIEKPFHSERLLDTVRRALEHRKLVAENRSLRAQLSSERTLLGRSASMRRIHSLIDAIGPTGADVLIVGETGTGKEVLARTLHTASRRSGPFVALNCAALPEAVFESEIFGHEPGAFTGAQQRRIGKFEYANGGTLFLDELETMPLALQAKLLRALQERCIERLGSNTSVTIDVRVIAAVKQDLKQLSDQGHFRADLYYRLNVVSIELPPLRQRADDIPELFAHFVRAACARYGKSEPAWTSEDMMRWQLHDWPGNVRELKNVAERFTLGLDDGLPQPPAGADSLASRMVRAERGYIEEALRSAGGQVIRAAEQLGLPRKTLYDKITRHGIEPNAFRQVSSPKE</sequence>
<evidence type="ECO:0000256" key="5">
    <source>
        <dbReference type="ARBA" id="ARBA00023015"/>
    </source>
</evidence>
<evidence type="ECO:0000256" key="7">
    <source>
        <dbReference type="ARBA" id="ARBA00023163"/>
    </source>
</evidence>
<dbReference type="Proteomes" id="UP000243502">
    <property type="component" value="Chromosome 3"/>
</dbReference>
<evidence type="ECO:0000256" key="6">
    <source>
        <dbReference type="ARBA" id="ARBA00023125"/>
    </source>
</evidence>
<dbReference type="SUPFAM" id="SSF46689">
    <property type="entry name" value="Homeodomain-like"/>
    <property type="match status" value="1"/>
</dbReference>
<keyword evidence="7" id="KW-0804">Transcription</keyword>
<dbReference type="CDD" id="cd00009">
    <property type="entry name" value="AAA"/>
    <property type="match status" value="1"/>
</dbReference>
<dbReference type="Gene3D" id="1.10.8.60">
    <property type="match status" value="1"/>
</dbReference>
<dbReference type="PROSITE" id="PS00675">
    <property type="entry name" value="SIGMA54_INTERACT_1"/>
    <property type="match status" value="1"/>
</dbReference>
<name>A0A2I8F2Q3_9BURK</name>
<dbReference type="PROSITE" id="PS50110">
    <property type="entry name" value="RESPONSE_REGULATORY"/>
    <property type="match status" value="1"/>
</dbReference>
<accession>A0A2I8F2Q3</accession>
<dbReference type="GO" id="GO:0000160">
    <property type="term" value="P:phosphorelay signal transduction system"/>
    <property type="evidence" value="ECO:0007669"/>
    <property type="project" value="UniProtKB-KW"/>
</dbReference>
<dbReference type="InterPro" id="IPR003593">
    <property type="entry name" value="AAA+_ATPase"/>
</dbReference>
<dbReference type="AlphaFoldDB" id="A0A2I8F2Q3"/>
<dbReference type="PROSITE" id="PS00676">
    <property type="entry name" value="SIGMA54_INTERACT_2"/>
    <property type="match status" value="1"/>
</dbReference>
<dbReference type="InterPro" id="IPR002197">
    <property type="entry name" value="HTH_Fis"/>
</dbReference>
<dbReference type="KEGG" id="pter:C2L65_41700"/>
<dbReference type="Pfam" id="PF25601">
    <property type="entry name" value="AAA_lid_14"/>
    <property type="match status" value="1"/>
</dbReference>
<dbReference type="Pfam" id="PF00158">
    <property type="entry name" value="Sigma54_activat"/>
    <property type="match status" value="1"/>
</dbReference>
<dbReference type="CDD" id="cd17549">
    <property type="entry name" value="REC_DctD-like"/>
    <property type="match status" value="1"/>
</dbReference>
<dbReference type="EMBL" id="CP026113">
    <property type="protein sequence ID" value="AUT65978.1"/>
    <property type="molecule type" value="Genomic_DNA"/>
</dbReference>
<evidence type="ECO:0000256" key="2">
    <source>
        <dbReference type="ARBA" id="ARBA00022741"/>
    </source>
</evidence>
<evidence type="ECO:0000259" key="9">
    <source>
        <dbReference type="PROSITE" id="PS50045"/>
    </source>
</evidence>
<evidence type="ECO:0000256" key="4">
    <source>
        <dbReference type="ARBA" id="ARBA00023012"/>
    </source>
</evidence>
<keyword evidence="1 8" id="KW-0597">Phosphoprotein</keyword>
<dbReference type="InterPro" id="IPR025943">
    <property type="entry name" value="Sigma_54_int_dom_ATP-bd_2"/>
</dbReference>
<dbReference type="GO" id="GO:0005524">
    <property type="term" value="F:ATP binding"/>
    <property type="evidence" value="ECO:0007669"/>
    <property type="project" value="UniProtKB-KW"/>
</dbReference>
<dbReference type="InterPro" id="IPR058031">
    <property type="entry name" value="AAA_lid_NorR"/>
</dbReference>
<protein>
    <submittedName>
        <fullName evidence="11">Sigma-54-dependent Fis family transcriptional regulator</fullName>
    </submittedName>
</protein>
<dbReference type="InterPro" id="IPR009057">
    <property type="entry name" value="Homeodomain-like_sf"/>
</dbReference>
<dbReference type="Gene3D" id="1.10.10.60">
    <property type="entry name" value="Homeodomain-like"/>
    <property type="match status" value="1"/>
</dbReference>
<dbReference type="InterPro" id="IPR027417">
    <property type="entry name" value="P-loop_NTPase"/>
</dbReference>
<keyword evidence="2" id="KW-0547">Nucleotide-binding</keyword>
<dbReference type="InterPro" id="IPR025662">
    <property type="entry name" value="Sigma_54_int_dom_ATP-bd_1"/>
</dbReference>
<proteinExistence type="predicted"/>
<dbReference type="InterPro" id="IPR002078">
    <property type="entry name" value="Sigma_54_int"/>
</dbReference>
<evidence type="ECO:0000313" key="11">
    <source>
        <dbReference type="EMBL" id="AUT65978.1"/>
    </source>
</evidence>
<feature type="domain" description="Response regulatory" evidence="10">
    <location>
        <begin position="11"/>
        <end position="127"/>
    </location>
</feature>
<gene>
    <name evidence="11" type="ORF">C2L65_41700</name>
</gene>
<evidence type="ECO:0000313" key="12">
    <source>
        <dbReference type="Proteomes" id="UP000243502"/>
    </source>
</evidence>
<dbReference type="PANTHER" id="PTHR32071">
    <property type="entry name" value="TRANSCRIPTIONAL REGULATORY PROTEIN"/>
    <property type="match status" value="1"/>
</dbReference>
<dbReference type="SUPFAM" id="SSF52172">
    <property type="entry name" value="CheY-like"/>
    <property type="match status" value="1"/>
</dbReference>
<keyword evidence="4" id="KW-0902">Two-component regulatory system</keyword>